<comment type="similarity">
    <text evidence="2 8">Belongs to the 4-toluene sulfonate uptake permease (TSUP) (TC 2.A.102) family.</text>
</comment>
<keyword evidence="10" id="KW-1185">Reference proteome</keyword>
<evidence type="ECO:0000256" key="2">
    <source>
        <dbReference type="ARBA" id="ARBA00009142"/>
    </source>
</evidence>
<keyword evidence="7 8" id="KW-0472">Membrane</keyword>
<protein>
    <recommendedName>
        <fullName evidence="8">Probable membrane transporter protein</fullName>
    </recommendedName>
</protein>
<keyword evidence="4 8" id="KW-1003">Cell membrane</keyword>
<proteinExistence type="inferred from homology"/>
<gene>
    <name evidence="9" type="ORF">EV671_102227</name>
</gene>
<reference evidence="9 10" key="1">
    <citation type="submission" date="2019-03" db="EMBL/GenBank/DDBJ databases">
        <title>Genomic Encyclopedia of Type Strains, Phase IV (KMG-IV): sequencing the most valuable type-strain genomes for metagenomic binning, comparative biology and taxonomic classification.</title>
        <authorList>
            <person name="Goeker M."/>
        </authorList>
    </citation>
    <scope>NUCLEOTIDE SEQUENCE [LARGE SCALE GENOMIC DNA]</scope>
    <source>
        <strain evidence="9 10">DSM 654</strain>
    </source>
</reference>
<dbReference type="RefSeq" id="WP_132573880.1">
    <property type="nucleotide sequence ID" value="NZ_CBCSGL010000019.1"/>
</dbReference>
<evidence type="ECO:0000256" key="4">
    <source>
        <dbReference type="ARBA" id="ARBA00022475"/>
    </source>
</evidence>
<feature type="transmembrane region" description="Helical" evidence="8">
    <location>
        <begin position="129"/>
        <end position="153"/>
    </location>
</feature>
<evidence type="ECO:0000256" key="1">
    <source>
        <dbReference type="ARBA" id="ARBA00004651"/>
    </source>
</evidence>
<organism evidence="9 10">
    <name type="scientific">Roseateles saccharophilus</name>
    <name type="common">Pseudomonas saccharophila</name>
    <dbReference type="NCBI Taxonomy" id="304"/>
    <lineage>
        <taxon>Bacteria</taxon>
        <taxon>Pseudomonadati</taxon>
        <taxon>Pseudomonadota</taxon>
        <taxon>Betaproteobacteria</taxon>
        <taxon>Burkholderiales</taxon>
        <taxon>Sphaerotilaceae</taxon>
        <taxon>Roseateles</taxon>
    </lineage>
</organism>
<dbReference type="Proteomes" id="UP000295110">
    <property type="component" value="Unassembled WGS sequence"/>
</dbReference>
<dbReference type="InterPro" id="IPR002781">
    <property type="entry name" value="TM_pro_TauE-like"/>
</dbReference>
<evidence type="ECO:0000256" key="7">
    <source>
        <dbReference type="ARBA" id="ARBA00023136"/>
    </source>
</evidence>
<comment type="subcellular location">
    <subcellularLocation>
        <location evidence="1 8">Cell membrane</location>
        <topology evidence="1 8">Multi-pass membrane protein</topology>
    </subcellularLocation>
</comment>
<keyword evidence="3" id="KW-0813">Transport</keyword>
<evidence type="ECO:0000313" key="10">
    <source>
        <dbReference type="Proteomes" id="UP000295110"/>
    </source>
</evidence>
<evidence type="ECO:0000256" key="5">
    <source>
        <dbReference type="ARBA" id="ARBA00022692"/>
    </source>
</evidence>
<sequence length="246" mass="26003">MNYFLFAICVGFATYLQGLTGFAFALVLLTLSSLLQLASVGDAANAATVLGLLNAIVYLRAHPLTPQWRVVLPALPGGLVGVGFGVLLLGWLSSNAVQLLGLMLGATIIACAALLLVQQRTRASMSMPLSYGVAGALSGLLGGLFSAAGPPLVFHMYRQPLPQEAIRQCLFVAVAVNSLVRLILVLAVGRFSREALLLSLCAVPIVYGVSRVQRRFPLRVGSIQIRRFVALLLMLAGAVLLVHGAR</sequence>
<comment type="caution">
    <text evidence="9">The sequence shown here is derived from an EMBL/GenBank/DDBJ whole genome shotgun (WGS) entry which is preliminary data.</text>
</comment>
<name>A0A4R3UR84_ROSSA</name>
<feature type="transmembrane region" description="Helical" evidence="8">
    <location>
        <begin position="97"/>
        <end position="117"/>
    </location>
</feature>
<dbReference type="PANTHER" id="PTHR30269:SF37">
    <property type="entry name" value="MEMBRANE TRANSPORTER PROTEIN"/>
    <property type="match status" value="1"/>
</dbReference>
<dbReference type="Pfam" id="PF01925">
    <property type="entry name" value="TauE"/>
    <property type="match status" value="1"/>
</dbReference>
<keyword evidence="5 8" id="KW-0812">Transmembrane</keyword>
<accession>A0A4R3UR84</accession>
<evidence type="ECO:0000313" key="9">
    <source>
        <dbReference type="EMBL" id="TCU92514.1"/>
    </source>
</evidence>
<dbReference type="AlphaFoldDB" id="A0A4R3UR84"/>
<feature type="transmembrane region" description="Helical" evidence="8">
    <location>
        <begin position="35"/>
        <end position="58"/>
    </location>
</feature>
<dbReference type="GO" id="GO:0005886">
    <property type="term" value="C:plasma membrane"/>
    <property type="evidence" value="ECO:0007669"/>
    <property type="project" value="UniProtKB-SubCell"/>
</dbReference>
<evidence type="ECO:0000256" key="6">
    <source>
        <dbReference type="ARBA" id="ARBA00022989"/>
    </source>
</evidence>
<evidence type="ECO:0000256" key="8">
    <source>
        <dbReference type="RuleBase" id="RU363041"/>
    </source>
</evidence>
<evidence type="ECO:0000256" key="3">
    <source>
        <dbReference type="ARBA" id="ARBA00022448"/>
    </source>
</evidence>
<feature type="transmembrane region" description="Helical" evidence="8">
    <location>
        <begin position="165"/>
        <end position="188"/>
    </location>
</feature>
<dbReference type="InterPro" id="IPR052017">
    <property type="entry name" value="TSUP"/>
</dbReference>
<dbReference type="EMBL" id="SMBU01000022">
    <property type="protein sequence ID" value="TCU92514.1"/>
    <property type="molecule type" value="Genomic_DNA"/>
</dbReference>
<feature type="transmembrane region" description="Helical" evidence="8">
    <location>
        <begin position="70"/>
        <end position="91"/>
    </location>
</feature>
<feature type="transmembrane region" description="Helical" evidence="8">
    <location>
        <begin position="195"/>
        <end position="213"/>
    </location>
</feature>
<keyword evidence="6 8" id="KW-1133">Transmembrane helix</keyword>
<dbReference type="PANTHER" id="PTHR30269">
    <property type="entry name" value="TRANSMEMBRANE PROTEIN YFCA"/>
    <property type="match status" value="1"/>
</dbReference>
<feature type="transmembrane region" description="Helical" evidence="8">
    <location>
        <begin position="225"/>
        <end position="245"/>
    </location>
</feature>
<dbReference type="OrthoDB" id="7029178at2"/>